<dbReference type="InterPro" id="IPR056798">
    <property type="entry name" value="ADH_Fe_C"/>
</dbReference>
<dbReference type="GeneID" id="84023143"/>
<dbReference type="Pfam" id="PF00465">
    <property type="entry name" value="Fe-ADH"/>
    <property type="match status" value="1"/>
</dbReference>
<dbReference type="CDD" id="cd08185">
    <property type="entry name" value="Fe-ADH-like"/>
    <property type="match status" value="1"/>
</dbReference>
<feature type="domain" description="Fe-containing alcohol dehydrogenase-like C-terminal" evidence="4">
    <location>
        <begin position="193"/>
        <end position="385"/>
    </location>
</feature>
<evidence type="ECO:0000259" key="4">
    <source>
        <dbReference type="Pfam" id="PF25137"/>
    </source>
</evidence>
<dbReference type="FunFam" id="3.40.50.1970:FF:000003">
    <property type="entry name" value="Alcohol dehydrogenase, iron-containing"/>
    <property type="match status" value="1"/>
</dbReference>
<accession>A0AAE6W2L6</accession>
<dbReference type="InterPro" id="IPR001670">
    <property type="entry name" value="ADH_Fe/GldA"/>
</dbReference>
<dbReference type="PANTHER" id="PTHR11496">
    <property type="entry name" value="ALCOHOL DEHYDROGENASE"/>
    <property type="match status" value="1"/>
</dbReference>
<dbReference type="Gene3D" id="1.20.1090.10">
    <property type="entry name" value="Dehydroquinate synthase-like - alpha domain"/>
    <property type="match status" value="1"/>
</dbReference>
<dbReference type="Gene3D" id="3.40.50.1970">
    <property type="match status" value="1"/>
</dbReference>
<organism evidence="5 6">
    <name type="scientific">Akkermansia massiliensis</name>
    <dbReference type="NCBI Taxonomy" id="2927224"/>
    <lineage>
        <taxon>Bacteria</taxon>
        <taxon>Pseudomonadati</taxon>
        <taxon>Verrucomicrobiota</taxon>
        <taxon>Verrucomicrobiia</taxon>
        <taxon>Verrucomicrobiales</taxon>
        <taxon>Akkermansiaceae</taxon>
        <taxon>Akkermansia</taxon>
    </lineage>
</organism>
<proteinExistence type="inferred from homology"/>
<dbReference type="EMBL" id="CP029701">
    <property type="protein sequence ID" value="QHV63913.1"/>
    <property type="molecule type" value="Genomic_DNA"/>
</dbReference>
<evidence type="ECO:0000256" key="1">
    <source>
        <dbReference type="ARBA" id="ARBA00007358"/>
    </source>
</evidence>
<feature type="domain" description="Alcohol dehydrogenase iron-type/glycerol dehydrogenase GldA" evidence="3">
    <location>
        <begin position="10"/>
        <end position="182"/>
    </location>
</feature>
<protein>
    <submittedName>
        <fullName evidence="5">Alcohol dehydrogenase</fullName>
    </submittedName>
</protein>
<dbReference type="InterPro" id="IPR039697">
    <property type="entry name" value="Alcohol_dehydrogenase_Fe"/>
</dbReference>
<dbReference type="RefSeq" id="WP_102722066.1">
    <property type="nucleotide sequence ID" value="NZ_CP029701.1"/>
</dbReference>
<sequence>MYQPFQFFMPAQIFFGAGSLDNLGSAPLPGAKALIVIGGTSVRRLGYLDRVQALLKNQGVESVVFDKVQPNPVVEHVMEAAALARETGCDFVVGLGGGSSMDSAKSIAVMAANPGTYWDYIQGGSGKGLPIPNKPLPIVCITTTAGTGTEADPWTVITKEDTQEKIGFGFKGTFPTMSIVDPELMLSVPPKLTAYQGFDALFHAVEGYMATIASPMGDMFALQAIEYIAKYLPRAVSNGDDLEARAYVALANTYSGFVETISCCTSEHSIEHALSAFHPALPHGAGLIMISWAYHEAYAPACPERYARVAAAMGQEASVDGFLNGLNKLKEACGVDKLKMSEFGITPDLFDEYARTAFSTMGNLFELDRCKFTPADVVSILEKSYS</sequence>
<dbReference type="GO" id="GO:0046872">
    <property type="term" value="F:metal ion binding"/>
    <property type="evidence" value="ECO:0007669"/>
    <property type="project" value="InterPro"/>
</dbReference>
<dbReference type="PANTHER" id="PTHR11496:SF104">
    <property type="entry name" value="3-DEOXY-ALPHA-D-MANNO-OCTULOSONATE 8-OXIDASE"/>
    <property type="match status" value="1"/>
</dbReference>
<dbReference type="SUPFAM" id="SSF56796">
    <property type="entry name" value="Dehydroquinate synthase-like"/>
    <property type="match status" value="1"/>
</dbReference>
<dbReference type="Proteomes" id="UP000642553">
    <property type="component" value="Chromosome"/>
</dbReference>
<keyword evidence="2" id="KW-0560">Oxidoreductase</keyword>
<evidence type="ECO:0000259" key="3">
    <source>
        <dbReference type="Pfam" id="PF00465"/>
    </source>
</evidence>
<evidence type="ECO:0000313" key="5">
    <source>
        <dbReference type="EMBL" id="QHV63913.1"/>
    </source>
</evidence>
<dbReference type="Pfam" id="PF25137">
    <property type="entry name" value="ADH_Fe_C"/>
    <property type="match status" value="1"/>
</dbReference>
<evidence type="ECO:0000256" key="2">
    <source>
        <dbReference type="ARBA" id="ARBA00023002"/>
    </source>
</evidence>
<evidence type="ECO:0000313" key="6">
    <source>
        <dbReference type="Proteomes" id="UP000642553"/>
    </source>
</evidence>
<dbReference type="AlphaFoldDB" id="A0AAE6W2L6"/>
<gene>
    <name evidence="5" type="ORF">DMI76_11310</name>
</gene>
<reference evidence="5" key="1">
    <citation type="submission" date="2018-05" db="EMBL/GenBank/DDBJ databases">
        <title>Complete genome sequnece of Akkermansia muciniphila EB-AMDK-40.</title>
        <authorList>
            <person name="Nam Y.-D."/>
            <person name="Chung W.-H."/>
            <person name="Park Y.S."/>
            <person name="Kang J."/>
        </authorList>
    </citation>
    <scope>NUCLEOTIDE SEQUENCE</scope>
    <source>
        <strain evidence="5">EB-AMDK-40</strain>
    </source>
</reference>
<name>A0AAE6W2L6_9BACT</name>
<dbReference type="GO" id="GO:0004022">
    <property type="term" value="F:alcohol dehydrogenase (NAD+) activity"/>
    <property type="evidence" value="ECO:0007669"/>
    <property type="project" value="TreeGrafter"/>
</dbReference>
<comment type="similarity">
    <text evidence="1">Belongs to the iron-containing alcohol dehydrogenase family.</text>
</comment>